<organism evidence="2 3">
    <name type="scientific">Riccia sorocarpa</name>
    <dbReference type="NCBI Taxonomy" id="122646"/>
    <lineage>
        <taxon>Eukaryota</taxon>
        <taxon>Viridiplantae</taxon>
        <taxon>Streptophyta</taxon>
        <taxon>Embryophyta</taxon>
        <taxon>Marchantiophyta</taxon>
        <taxon>Marchantiopsida</taxon>
        <taxon>Marchantiidae</taxon>
        <taxon>Marchantiales</taxon>
        <taxon>Ricciaceae</taxon>
        <taxon>Riccia</taxon>
    </lineage>
</organism>
<dbReference type="Proteomes" id="UP001633002">
    <property type="component" value="Unassembled WGS sequence"/>
</dbReference>
<dbReference type="AlphaFoldDB" id="A0ABD3GTX8"/>
<keyword evidence="3" id="KW-1185">Reference proteome</keyword>
<feature type="region of interest" description="Disordered" evidence="1">
    <location>
        <begin position="69"/>
        <end position="92"/>
    </location>
</feature>
<gene>
    <name evidence="2" type="ORF">R1sor_024853</name>
</gene>
<dbReference type="EMBL" id="JBJQOH010000007">
    <property type="protein sequence ID" value="KAL3681897.1"/>
    <property type="molecule type" value="Genomic_DNA"/>
</dbReference>
<protein>
    <submittedName>
        <fullName evidence="2">Uncharacterized protein</fullName>
    </submittedName>
</protein>
<accession>A0ABD3GTX8</accession>
<sequence length="271" mass="30524">MESTTHVASGGSPTDTQPTSQSMGEVLTMQQKKMLEILFSEATENMIVQKGQKEEWMMAVLKRFQEDKQRAEKEAREEEHNLLTGDTQPLSSQQATQPLTVGIPITPQGEPGPSNGRRTYADMAANAEKGKEHTNTQQSGGRKVASRRGKDILQSLGKMLHMTGQDNLGRSKFADVTGFSATKRRNGVARSKRSHLLEGEDGSFSKEYELFYEPVPEICRCFHCHATDHQVKFCPMTTKTREMTRQEFDEATEELRPGEHRRYRTEDATPT</sequence>
<comment type="caution">
    <text evidence="2">The sequence shown here is derived from an EMBL/GenBank/DDBJ whole genome shotgun (WGS) entry which is preliminary data.</text>
</comment>
<evidence type="ECO:0000313" key="3">
    <source>
        <dbReference type="Proteomes" id="UP001633002"/>
    </source>
</evidence>
<reference evidence="2 3" key="1">
    <citation type="submission" date="2024-09" db="EMBL/GenBank/DDBJ databases">
        <title>Chromosome-scale assembly of Riccia sorocarpa.</title>
        <authorList>
            <person name="Paukszto L."/>
        </authorList>
    </citation>
    <scope>NUCLEOTIDE SEQUENCE [LARGE SCALE GENOMIC DNA]</scope>
    <source>
        <strain evidence="2">LP-2024</strain>
        <tissue evidence="2">Aerial parts of the thallus</tissue>
    </source>
</reference>
<evidence type="ECO:0000256" key="1">
    <source>
        <dbReference type="SAM" id="MobiDB-lite"/>
    </source>
</evidence>
<feature type="region of interest" description="Disordered" evidence="1">
    <location>
        <begin position="1"/>
        <end position="23"/>
    </location>
</feature>
<feature type="region of interest" description="Disordered" evidence="1">
    <location>
        <begin position="127"/>
        <end position="148"/>
    </location>
</feature>
<evidence type="ECO:0000313" key="2">
    <source>
        <dbReference type="EMBL" id="KAL3681897.1"/>
    </source>
</evidence>
<feature type="compositionally biased region" description="Basic and acidic residues" evidence="1">
    <location>
        <begin position="69"/>
        <end position="81"/>
    </location>
</feature>
<feature type="region of interest" description="Disordered" evidence="1">
    <location>
        <begin position="248"/>
        <end position="271"/>
    </location>
</feature>
<proteinExistence type="predicted"/>
<name>A0ABD3GTX8_9MARC</name>